<dbReference type="Proteomes" id="UP000318416">
    <property type="component" value="Unassembled WGS sequence"/>
</dbReference>
<evidence type="ECO:0000256" key="4">
    <source>
        <dbReference type="ARBA" id="ARBA00023004"/>
    </source>
</evidence>
<dbReference type="GO" id="GO:0016121">
    <property type="term" value="P:carotene catabolic process"/>
    <property type="evidence" value="ECO:0007669"/>
    <property type="project" value="TreeGrafter"/>
</dbReference>
<dbReference type="AlphaFoldDB" id="A0A561EZX6"/>
<dbReference type="InterPro" id="IPR004294">
    <property type="entry name" value="Carotenoid_Oase"/>
</dbReference>
<evidence type="ECO:0000313" key="8">
    <source>
        <dbReference type="Proteomes" id="UP000318416"/>
    </source>
</evidence>
<protein>
    <recommendedName>
        <fullName evidence="6">Dioxygenase</fullName>
        <ecNumber evidence="6">1.13.11.-</ecNumber>
    </recommendedName>
</protein>
<dbReference type="EC" id="1.13.11.-" evidence="6"/>
<organism evidence="7 8">
    <name type="scientific">Kitasatospora atroaurantiaca</name>
    <dbReference type="NCBI Taxonomy" id="285545"/>
    <lineage>
        <taxon>Bacteria</taxon>
        <taxon>Bacillati</taxon>
        <taxon>Actinomycetota</taxon>
        <taxon>Actinomycetes</taxon>
        <taxon>Kitasatosporales</taxon>
        <taxon>Streptomycetaceae</taxon>
        <taxon>Kitasatospora</taxon>
    </lineage>
</organism>
<dbReference type="PANTHER" id="PTHR10543:SF24">
    <property type="entry name" value="CAROTENOID ISOMEROOXYGENASE"/>
    <property type="match status" value="1"/>
</dbReference>
<comment type="similarity">
    <text evidence="1 6">Belongs to the carotenoid oxygenase family.</text>
</comment>
<dbReference type="EMBL" id="VIVR01000001">
    <property type="protein sequence ID" value="TWE21163.1"/>
    <property type="molecule type" value="Genomic_DNA"/>
</dbReference>
<accession>A0A561EZX6</accession>
<keyword evidence="3 6" id="KW-0560">Oxidoreductase</keyword>
<reference evidence="7 8" key="1">
    <citation type="submission" date="2019-06" db="EMBL/GenBank/DDBJ databases">
        <title>Sequencing the genomes of 1000 actinobacteria strains.</title>
        <authorList>
            <person name="Klenk H.-P."/>
        </authorList>
    </citation>
    <scope>NUCLEOTIDE SEQUENCE [LARGE SCALE GENOMIC DNA]</scope>
    <source>
        <strain evidence="7 8">DSM 41649</strain>
    </source>
</reference>
<sequence>MSYLAGITSLGNEVADVQLPVSGTLPDWLRGTLLRNGPALFEAGERSFRHWFDGQAMLHRFSISDSGVSYTNRFLDTPGLRAARDEQVLRYSGFATDPCRSIFARLFSVFTPRRDSENANVNITRFGERFVALTETPLPVEFDPETLATAGVLGYQDDLDGQVTTAHPHQAPITGDLVNYILKFGRRSEYRVYRQKPGSLTRELITSHHSDRPSYMHSFAITENHVVLAEFPFRVNPLALLLSGRPFIENYHWDQARGTELVVIDQRDGSVRAVHRTDSLFAFHHINAFEQDGELVLDLCAYRDASVIRALYLDRLRAGGEVPQALPTRLRIGLDGGGVTREVLSEEPLELPRIDYARHNGRDYRFTYGVGSHDRRGGDFFDQLVKLDVTARETIIWYEPGCYPGEPVFVAAPQQSAEDDGVVLSVVLDSARGASFLLVLDAAGFTELARAEVPHAVPFGFHGVFTRG</sequence>
<feature type="binding site" evidence="5">
    <location>
        <position position="462"/>
    </location>
    <ligand>
        <name>Fe cation</name>
        <dbReference type="ChEBI" id="CHEBI:24875"/>
        <note>catalytic</note>
    </ligand>
</feature>
<proteinExistence type="inferred from homology"/>
<dbReference type="OrthoDB" id="6636843at2"/>
<feature type="binding site" evidence="5">
    <location>
        <position position="217"/>
    </location>
    <ligand>
        <name>Fe cation</name>
        <dbReference type="ChEBI" id="CHEBI:24875"/>
        <note>catalytic</note>
    </ligand>
</feature>
<gene>
    <name evidence="7" type="ORF">FB465_6330</name>
</gene>
<keyword evidence="8" id="KW-1185">Reference proteome</keyword>
<dbReference type="GO" id="GO:0046872">
    <property type="term" value="F:metal ion binding"/>
    <property type="evidence" value="ECO:0007669"/>
    <property type="project" value="UniProtKB-KW"/>
</dbReference>
<feature type="binding site" evidence="5">
    <location>
        <position position="284"/>
    </location>
    <ligand>
        <name>Fe cation</name>
        <dbReference type="ChEBI" id="CHEBI:24875"/>
        <note>catalytic</note>
    </ligand>
</feature>
<dbReference type="Pfam" id="PF03055">
    <property type="entry name" value="RPE65"/>
    <property type="match status" value="1"/>
</dbReference>
<name>A0A561EZX6_9ACTN</name>
<comment type="caution">
    <text evidence="7">The sequence shown here is derived from an EMBL/GenBank/DDBJ whole genome shotgun (WGS) entry which is preliminary data.</text>
</comment>
<keyword evidence="4 5" id="KW-0408">Iron</keyword>
<comment type="cofactor">
    <cofactor evidence="5 6">
        <name>Fe(2+)</name>
        <dbReference type="ChEBI" id="CHEBI:29033"/>
    </cofactor>
    <text evidence="5 6">Binds 1 Fe(2+) ion per subunit.</text>
</comment>
<feature type="binding site" evidence="5">
    <location>
        <position position="167"/>
    </location>
    <ligand>
        <name>Fe cation</name>
        <dbReference type="ChEBI" id="CHEBI:24875"/>
        <note>catalytic</note>
    </ligand>
</feature>
<dbReference type="GO" id="GO:0010436">
    <property type="term" value="F:carotenoid dioxygenase activity"/>
    <property type="evidence" value="ECO:0007669"/>
    <property type="project" value="TreeGrafter"/>
</dbReference>
<keyword evidence="6 7" id="KW-0223">Dioxygenase</keyword>
<evidence type="ECO:0000256" key="5">
    <source>
        <dbReference type="PIRSR" id="PIRSR604294-1"/>
    </source>
</evidence>
<dbReference type="RefSeq" id="WP_145795952.1">
    <property type="nucleotide sequence ID" value="NZ_BAAABR010000008.1"/>
</dbReference>
<keyword evidence="2 5" id="KW-0479">Metal-binding</keyword>
<dbReference type="PANTHER" id="PTHR10543">
    <property type="entry name" value="BETA-CAROTENE DIOXYGENASE"/>
    <property type="match status" value="1"/>
</dbReference>
<evidence type="ECO:0000256" key="2">
    <source>
        <dbReference type="ARBA" id="ARBA00022723"/>
    </source>
</evidence>
<evidence type="ECO:0000256" key="6">
    <source>
        <dbReference type="RuleBase" id="RU364048"/>
    </source>
</evidence>
<evidence type="ECO:0000256" key="3">
    <source>
        <dbReference type="ARBA" id="ARBA00023002"/>
    </source>
</evidence>
<evidence type="ECO:0000256" key="1">
    <source>
        <dbReference type="ARBA" id="ARBA00006787"/>
    </source>
</evidence>
<evidence type="ECO:0000313" key="7">
    <source>
        <dbReference type="EMBL" id="TWE21163.1"/>
    </source>
</evidence>